<sequence>MSLSVELRGVTKTYGPVRALVGVNARFEGGRVSVIEGANGSGKSTLLSILGTLARPTLGEVDHGALGKTNAEVRAVLGWVGHETLAYGDLSGRENVMLAAKLRGIEAERGWREACERFDLASFGDRPIRTYSRGQRQRIAVAKALVHAPSLVLLDEPTAGLDARSTERLERVVREEAKRGAVVILVTHDPAFARVGDVHVRLERGRVVS</sequence>
<gene>
    <name evidence="7" type="ORF">LZC94_43400</name>
</gene>
<dbReference type="InterPro" id="IPR050763">
    <property type="entry name" value="ABC_transporter_ATP-binding"/>
</dbReference>
<evidence type="ECO:0000256" key="3">
    <source>
        <dbReference type="ARBA" id="ARBA00022458"/>
    </source>
</evidence>
<dbReference type="GO" id="GO:0005524">
    <property type="term" value="F:ATP binding"/>
    <property type="evidence" value="ECO:0007669"/>
    <property type="project" value="UniProtKB-KW"/>
</dbReference>
<protein>
    <submittedName>
        <fullName evidence="7">ABC transporter ATP-binding protein</fullName>
    </submittedName>
</protein>
<dbReference type="InterPro" id="IPR003439">
    <property type="entry name" value="ABC_transporter-like_ATP-bd"/>
</dbReference>
<evidence type="ECO:0000256" key="1">
    <source>
        <dbReference type="ARBA" id="ARBA00005417"/>
    </source>
</evidence>
<keyword evidence="2" id="KW-0813">Transport</keyword>
<dbReference type="Gene3D" id="3.40.50.300">
    <property type="entry name" value="P-loop containing nucleotide triphosphate hydrolases"/>
    <property type="match status" value="1"/>
</dbReference>
<dbReference type="RefSeq" id="WP_394824283.1">
    <property type="nucleotide sequence ID" value="NZ_CP089984.1"/>
</dbReference>
<evidence type="ECO:0000259" key="6">
    <source>
        <dbReference type="PROSITE" id="PS50893"/>
    </source>
</evidence>
<dbReference type="PROSITE" id="PS50893">
    <property type="entry name" value="ABC_TRANSPORTER_2"/>
    <property type="match status" value="1"/>
</dbReference>
<reference evidence="7 8" key="1">
    <citation type="submission" date="2021-12" db="EMBL/GenBank/DDBJ databases">
        <title>Discovery of the Pendulisporaceae a myxobacterial family with distinct sporulation behavior and unique specialized metabolism.</title>
        <authorList>
            <person name="Garcia R."/>
            <person name="Popoff A."/>
            <person name="Bader C.D."/>
            <person name="Loehr J."/>
            <person name="Walesch S."/>
            <person name="Walt C."/>
            <person name="Boldt J."/>
            <person name="Bunk B."/>
            <person name="Haeckl F.J.F.P.J."/>
            <person name="Gunesch A.P."/>
            <person name="Birkelbach J."/>
            <person name="Nuebel U."/>
            <person name="Pietschmann T."/>
            <person name="Bach T."/>
            <person name="Mueller R."/>
        </authorList>
    </citation>
    <scope>NUCLEOTIDE SEQUENCE [LARGE SCALE GENOMIC DNA]</scope>
    <source>
        <strain evidence="7 8">MSr11954</strain>
    </source>
</reference>
<dbReference type="PANTHER" id="PTHR42711:SF5">
    <property type="entry name" value="ABC TRANSPORTER ATP-BINDING PROTEIN NATA"/>
    <property type="match status" value="1"/>
</dbReference>
<evidence type="ECO:0000313" key="7">
    <source>
        <dbReference type="EMBL" id="WXB14659.1"/>
    </source>
</evidence>
<evidence type="ECO:0000256" key="2">
    <source>
        <dbReference type="ARBA" id="ARBA00022448"/>
    </source>
</evidence>
<dbReference type="InterPro" id="IPR003593">
    <property type="entry name" value="AAA+_ATPase"/>
</dbReference>
<keyword evidence="5 7" id="KW-0067">ATP-binding</keyword>
<feature type="domain" description="ABC transporter" evidence="6">
    <location>
        <begin position="5"/>
        <end position="208"/>
    </location>
</feature>
<comment type="similarity">
    <text evidence="1">Belongs to the ABC transporter superfamily.</text>
</comment>
<keyword evidence="4" id="KW-0547">Nucleotide-binding</keyword>
<keyword evidence="3" id="KW-0536">Nodulation</keyword>
<keyword evidence="8" id="KW-1185">Reference proteome</keyword>
<evidence type="ECO:0000313" key="8">
    <source>
        <dbReference type="Proteomes" id="UP001370348"/>
    </source>
</evidence>
<accession>A0ABZ2LUR2</accession>
<dbReference type="InterPro" id="IPR027417">
    <property type="entry name" value="P-loop_NTPase"/>
</dbReference>
<dbReference type="EMBL" id="CP089984">
    <property type="protein sequence ID" value="WXB14659.1"/>
    <property type="molecule type" value="Genomic_DNA"/>
</dbReference>
<dbReference type="Proteomes" id="UP001370348">
    <property type="component" value="Chromosome"/>
</dbReference>
<evidence type="ECO:0000256" key="4">
    <source>
        <dbReference type="ARBA" id="ARBA00022741"/>
    </source>
</evidence>
<evidence type="ECO:0000256" key="5">
    <source>
        <dbReference type="ARBA" id="ARBA00022840"/>
    </source>
</evidence>
<proteinExistence type="inferred from homology"/>
<organism evidence="7 8">
    <name type="scientific">Pendulispora albinea</name>
    <dbReference type="NCBI Taxonomy" id="2741071"/>
    <lineage>
        <taxon>Bacteria</taxon>
        <taxon>Pseudomonadati</taxon>
        <taxon>Myxococcota</taxon>
        <taxon>Myxococcia</taxon>
        <taxon>Myxococcales</taxon>
        <taxon>Sorangiineae</taxon>
        <taxon>Pendulisporaceae</taxon>
        <taxon>Pendulispora</taxon>
    </lineage>
</organism>
<dbReference type="Pfam" id="PF00005">
    <property type="entry name" value="ABC_tran"/>
    <property type="match status" value="1"/>
</dbReference>
<dbReference type="PANTHER" id="PTHR42711">
    <property type="entry name" value="ABC TRANSPORTER ATP-BINDING PROTEIN"/>
    <property type="match status" value="1"/>
</dbReference>
<dbReference type="SUPFAM" id="SSF52540">
    <property type="entry name" value="P-loop containing nucleoside triphosphate hydrolases"/>
    <property type="match status" value="1"/>
</dbReference>
<dbReference type="SMART" id="SM00382">
    <property type="entry name" value="AAA"/>
    <property type="match status" value="1"/>
</dbReference>
<name>A0ABZ2LUR2_9BACT</name>